<dbReference type="Proteomes" id="UP000034350">
    <property type="component" value="Unassembled WGS sequence"/>
</dbReference>
<gene>
    <name evidence="11" type="ORF">AAJ76_1170006670</name>
</gene>
<dbReference type="GO" id="GO:0015194">
    <property type="term" value="F:L-serine transmembrane transporter activity"/>
    <property type="evidence" value="ECO:0007669"/>
    <property type="project" value="TreeGrafter"/>
</dbReference>
<evidence type="ECO:0000256" key="8">
    <source>
        <dbReference type="ARBA" id="ARBA00023136"/>
    </source>
</evidence>
<keyword evidence="3" id="KW-0813">Transport</keyword>
<comment type="similarity">
    <text evidence="2">Belongs to the amino acid/polyamine transporter 2 family.</text>
</comment>
<feature type="transmembrane region" description="Helical" evidence="9">
    <location>
        <begin position="331"/>
        <end position="351"/>
    </location>
</feature>
<dbReference type="GO" id="GO:0005313">
    <property type="term" value="F:L-glutamate transmembrane transporter activity"/>
    <property type="evidence" value="ECO:0007669"/>
    <property type="project" value="TreeGrafter"/>
</dbReference>
<organism evidence="11 12">
    <name type="scientific">Vairimorpha ceranae</name>
    <dbReference type="NCBI Taxonomy" id="40302"/>
    <lineage>
        <taxon>Eukaryota</taxon>
        <taxon>Fungi</taxon>
        <taxon>Fungi incertae sedis</taxon>
        <taxon>Microsporidia</taxon>
        <taxon>Nosematidae</taxon>
        <taxon>Vairimorpha</taxon>
    </lineage>
</organism>
<feature type="transmembrane region" description="Helical" evidence="9">
    <location>
        <begin position="302"/>
        <end position="325"/>
    </location>
</feature>
<dbReference type="GO" id="GO:0005290">
    <property type="term" value="F:L-histidine transmembrane transporter activity"/>
    <property type="evidence" value="ECO:0007669"/>
    <property type="project" value="TreeGrafter"/>
</dbReference>
<dbReference type="PANTHER" id="PTHR22950">
    <property type="entry name" value="AMINO ACID TRANSPORTER"/>
    <property type="match status" value="1"/>
</dbReference>
<evidence type="ECO:0000256" key="3">
    <source>
        <dbReference type="ARBA" id="ARBA00022448"/>
    </source>
</evidence>
<dbReference type="AlphaFoldDB" id="A0A0F9YMY7"/>
<protein>
    <submittedName>
        <fullName evidence="11">Aminoacid transporter</fullName>
    </submittedName>
</protein>
<dbReference type="GO" id="GO:0005302">
    <property type="term" value="F:L-tyrosine transmembrane transporter activity"/>
    <property type="evidence" value="ECO:0007669"/>
    <property type="project" value="TreeGrafter"/>
</dbReference>
<evidence type="ECO:0000313" key="12">
    <source>
        <dbReference type="Proteomes" id="UP000034350"/>
    </source>
</evidence>
<feature type="transmembrane region" description="Helical" evidence="9">
    <location>
        <begin position="262"/>
        <end position="281"/>
    </location>
</feature>
<comment type="caution">
    <text evidence="11">The sequence shown here is derived from an EMBL/GenBank/DDBJ whole genome shotgun (WGS) entry which is preliminary data.</text>
</comment>
<accession>A0A0F9YMY7</accession>
<keyword evidence="12" id="KW-1185">Reference proteome</keyword>
<dbReference type="GO" id="GO:0005774">
    <property type="term" value="C:vacuolar membrane"/>
    <property type="evidence" value="ECO:0007669"/>
    <property type="project" value="UniProtKB-SubCell"/>
</dbReference>
<feature type="transmembrane region" description="Helical" evidence="9">
    <location>
        <begin position="119"/>
        <end position="138"/>
    </location>
</feature>
<evidence type="ECO:0000256" key="6">
    <source>
        <dbReference type="ARBA" id="ARBA00022970"/>
    </source>
</evidence>
<evidence type="ECO:0000256" key="1">
    <source>
        <dbReference type="ARBA" id="ARBA00004128"/>
    </source>
</evidence>
<evidence type="ECO:0000256" key="2">
    <source>
        <dbReference type="ARBA" id="ARBA00008066"/>
    </source>
</evidence>
<dbReference type="VEuPathDB" id="MicrosporidiaDB:AAJ76_1170006670"/>
<dbReference type="RefSeq" id="XP_024329854.1">
    <property type="nucleotide sequence ID" value="XM_024473820.1"/>
</dbReference>
<feature type="transmembrane region" description="Helical" evidence="9">
    <location>
        <begin position="150"/>
        <end position="167"/>
    </location>
</feature>
<dbReference type="GO" id="GO:0061459">
    <property type="term" value="F:L-arginine transmembrane transporter activity"/>
    <property type="evidence" value="ECO:0007669"/>
    <property type="project" value="TreeGrafter"/>
</dbReference>
<feature type="transmembrane region" description="Helical" evidence="9">
    <location>
        <begin position="12"/>
        <end position="30"/>
    </location>
</feature>
<proteinExistence type="inferred from homology"/>
<evidence type="ECO:0000256" key="7">
    <source>
        <dbReference type="ARBA" id="ARBA00022989"/>
    </source>
</evidence>
<dbReference type="PANTHER" id="PTHR22950:SF678">
    <property type="entry name" value="VACUOLAR AMINO ACID TRANSPORTER 5-RELATED"/>
    <property type="match status" value="1"/>
</dbReference>
<evidence type="ECO:0000256" key="4">
    <source>
        <dbReference type="ARBA" id="ARBA00022554"/>
    </source>
</evidence>
<feature type="transmembrane region" description="Helical" evidence="9">
    <location>
        <begin position="36"/>
        <end position="58"/>
    </location>
</feature>
<keyword evidence="4" id="KW-0926">Vacuole</keyword>
<dbReference type="GeneID" id="36318717"/>
<dbReference type="InterPro" id="IPR013057">
    <property type="entry name" value="AA_transpt_TM"/>
</dbReference>
<keyword evidence="8 9" id="KW-0472">Membrane</keyword>
<evidence type="ECO:0000313" key="11">
    <source>
        <dbReference type="EMBL" id="KKO74112.1"/>
    </source>
</evidence>
<comment type="subcellular location">
    <subcellularLocation>
        <location evidence="1">Vacuole membrane</location>
        <topology evidence="1">Multi-pass membrane protein</topology>
    </subcellularLocation>
</comment>
<dbReference type="OrthoDB" id="438545at2759"/>
<dbReference type="GO" id="GO:0015189">
    <property type="term" value="F:L-lysine transmembrane transporter activity"/>
    <property type="evidence" value="ECO:0007669"/>
    <property type="project" value="TreeGrafter"/>
</dbReference>
<dbReference type="VEuPathDB" id="MicrosporidiaDB:NCER_101191"/>
<sequence length="383" mass="44143">MKQSNHEILSIYVNLLKTTMGCGILNYPFLVLEFGIISSIFLTFISAFSSYAGILLYIELNARFGRNNTLSTVTRHFMPCLKYLADIVVIFKCYTVSIAYLVYIKCQINFLIQYYNLNVNLYFVFFVVILFIAPFIFMTKLDKLKYTSSFGLIAILLLISTSYYRYITLTNLPNLIYFRKSHNYIENLSSFVFSFTCHQNIFTLQNEMKFYNTQKFKLTALCSFISASIIYLLFGIISYMAFGNQIVKPFINTHPNDTVKAALSWFYILLLGLSVPLQTNPCKQYLLNMINEKILKNKEYKYVRAFTSFLIISSCFGLACTNIDFDKMCKFIGGTFSTLMCFIFASLYYFINIKVIGSSLNTALAVISITYGMLSFYSVIKIN</sequence>
<feature type="transmembrane region" description="Helical" evidence="9">
    <location>
        <begin position="216"/>
        <end position="242"/>
    </location>
</feature>
<evidence type="ECO:0000256" key="9">
    <source>
        <dbReference type="SAM" id="Phobius"/>
    </source>
</evidence>
<dbReference type="OMA" id="CSAMAIY"/>
<dbReference type="Pfam" id="PF01490">
    <property type="entry name" value="Aa_trans"/>
    <property type="match status" value="1"/>
</dbReference>
<evidence type="ECO:0000259" key="10">
    <source>
        <dbReference type="Pfam" id="PF01490"/>
    </source>
</evidence>
<reference evidence="11 12" key="1">
    <citation type="journal article" date="2015" name="Environ. Microbiol.">
        <title>Genome analyses suggest the presence of polyploidy and recent human-driven expansions in eight global populations of the honeybee pathogen Nosema ceranae.</title>
        <authorList>
            <person name="Pelin A."/>
            <person name="Selman M."/>
            <person name="Aris-Brosou S."/>
            <person name="Farinelli L."/>
            <person name="Corradi N."/>
        </authorList>
    </citation>
    <scope>NUCLEOTIDE SEQUENCE [LARGE SCALE GENOMIC DNA]</scope>
    <source>
        <strain evidence="11 12">PA08 1199</strain>
    </source>
</reference>
<dbReference type="VEuPathDB" id="MicrosporidiaDB:G9O61_00g000770"/>
<evidence type="ECO:0000256" key="5">
    <source>
        <dbReference type="ARBA" id="ARBA00022692"/>
    </source>
</evidence>
<keyword evidence="7 9" id="KW-1133">Transmembrane helix</keyword>
<feature type="transmembrane region" description="Helical" evidence="9">
    <location>
        <begin position="363"/>
        <end position="380"/>
    </location>
</feature>
<name>A0A0F9YMY7_9MICR</name>
<keyword evidence="5 9" id="KW-0812">Transmembrane</keyword>
<keyword evidence="6" id="KW-0029">Amino-acid transport</keyword>
<feature type="domain" description="Amino acid transporter transmembrane" evidence="10">
    <location>
        <begin position="9"/>
        <end position="380"/>
    </location>
</feature>
<dbReference type="EMBL" id="JPQZ01000117">
    <property type="protein sequence ID" value="KKO74112.1"/>
    <property type="molecule type" value="Genomic_DNA"/>
</dbReference>